<comment type="subcellular location">
    <subcellularLocation>
        <location evidence="1">Endoplasmic reticulum membrane</location>
        <topology evidence="1">Multi-pass membrane protein</topology>
    </subcellularLocation>
</comment>
<dbReference type="CDD" id="cd23995">
    <property type="entry name" value="Seipin_BSCL2_like"/>
    <property type="match status" value="1"/>
</dbReference>
<evidence type="ECO:0000256" key="9">
    <source>
        <dbReference type="SAM" id="Phobius"/>
    </source>
</evidence>
<evidence type="ECO:0000256" key="8">
    <source>
        <dbReference type="SAM" id="MobiDB-lite"/>
    </source>
</evidence>
<keyword evidence="5 9" id="KW-1133">Transmembrane helix</keyword>
<evidence type="ECO:0000256" key="7">
    <source>
        <dbReference type="ARBA" id="ARBA00023136"/>
    </source>
</evidence>
<dbReference type="Pfam" id="PF06775">
    <property type="entry name" value="Seipin"/>
    <property type="match status" value="1"/>
</dbReference>
<dbReference type="PANTHER" id="PTHR21212:SF0">
    <property type="entry name" value="SEIPIN"/>
    <property type="match status" value="1"/>
</dbReference>
<feature type="compositionally biased region" description="Polar residues" evidence="8">
    <location>
        <begin position="309"/>
        <end position="320"/>
    </location>
</feature>
<organism evidence="10 11">
    <name type="scientific">Trichomalopsis sarcophagae</name>
    <dbReference type="NCBI Taxonomy" id="543379"/>
    <lineage>
        <taxon>Eukaryota</taxon>
        <taxon>Metazoa</taxon>
        <taxon>Ecdysozoa</taxon>
        <taxon>Arthropoda</taxon>
        <taxon>Hexapoda</taxon>
        <taxon>Insecta</taxon>
        <taxon>Pterygota</taxon>
        <taxon>Neoptera</taxon>
        <taxon>Endopterygota</taxon>
        <taxon>Hymenoptera</taxon>
        <taxon>Apocrita</taxon>
        <taxon>Proctotrupomorpha</taxon>
        <taxon>Chalcidoidea</taxon>
        <taxon>Pteromalidae</taxon>
        <taxon>Pteromalinae</taxon>
        <taxon>Trichomalopsis</taxon>
    </lineage>
</organism>
<dbReference type="STRING" id="543379.A0A232EG66"/>
<evidence type="ECO:0000256" key="2">
    <source>
        <dbReference type="ARBA" id="ARBA00022064"/>
    </source>
</evidence>
<evidence type="ECO:0000313" key="10">
    <source>
        <dbReference type="EMBL" id="OXU17346.1"/>
    </source>
</evidence>
<dbReference type="InterPro" id="IPR009617">
    <property type="entry name" value="Seipin"/>
</dbReference>
<keyword evidence="11" id="KW-1185">Reference proteome</keyword>
<dbReference type="GO" id="GO:0005789">
    <property type="term" value="C:endoplasmic reticulum membrane"/>
    <property type="evidence" value="ECO:0007669"/>
    <property type="project" value="UniProtKB-SubCell"/>
</dbReference>
<accession>A0A232EG66</accession>
<evidence type="ECO:0000313" key="11">
    <source>
        <dbReference type="Proteomes" id="UP000215335"/>
    </source>
</evidence>
<evidence type="ECO:0000256" key="5">
    <source>
        <dbReference type="ARBA" id="ARBA00022989"/>
    </source>
</evidence>
<dbReference type="GO" id="GO:0140042">
    <property type="term" value="P:lipid droplet formation"/>
    <property type="evidence" value="ECO:0007669"/>
    <property type="project" value="UniProtKB-ARBA"/>
</dbReference>
<keyword evidence="4" id="KW-0256">Endoplasmic reticulum</keyword>
<feature type="transmembrane region" description="Helical" evidence="9">
    <location>
        <begin position="230"/>
        <end position="255"/>
    </location>
</feature>
<reference evidence="10 11" key="1">
    <citation type="journal article" date="2017" name="Curr. Biol.">
        <title>The Evolution of Venom by Co-option of Single-Copy Genes.</title>
        <authorList>
            <person name="Martinson E.O."/>
            <person name="Mrinalini"/>
            <person name="Kelkar Y.D."/>
            <person name="Chang C.H."/>
            <person name="Werren J.H."/>
        </authorList>
    </citation>
    <scope>NUCLEOTIDE SEQUENCE [LARGE SCALE GENOMIC DNA]</scope>
    <source>
        <strain evidence="10 11">Alberta</strain>
        <tissue evidence="10">Whole body</tissue>
    </source>
</reference>
<evidence type="ECO:0000256" key="1">
    <source>
        <dbReference type="ARBA" id="ARBA00004477"/>
    </source>
</evidence>
<protein>
    <recommendedName>
        <fullName evidence="2">Seipin</fullName>
    </recommendedName>
</protein>
<keyword evidence="7 9" id="KW-0472">Membrane</keyword>
<comment type="caution">
    <text evidence="10">The sequence shown here is derived from an EMBL/GenBank/DDBJ whole genome shotgun (WGS) entry which is preliminary data.</text>
</comment>
<dbReference type="OrthoDB" id="3990054at2759"/>
<dbReference type="GO" id="GO:0006629">
    <property type="term" value="P:lipid metabolic process"/>
    <property type="evidence" value="ECO:0007669"/>
    <property type="project" value="UniProtKB-KW"/>
</dbReference>
<feature type="transmembrane region" description="Helical" evidence="9">
    <location>
        <begin position="37"/>
        <end position="60"/>
    </location>
</feature>
<proteinExistence type="predicted"/>
<keyword evidence="3 9" id="KW-0812">Transmembrane</keyword>
<evidence type="ECO:0000256" key="4">
    <source>
        <dbReference type="ARBA" id="ARBA00022824"/>
    </source>
</evidence>
<dbReference type="Proteomes" id="UP000215335">
    <property type="component" value="Unassembled WGS sequence"/>
</dbReference>
<gene>
    <name evidence="10" type="ORF">TSAR_013391</name>
</gene>
<evidence type="ECO:0000256" key="3">
    <source>
        <dbReference type="ARBA" id="ARBA00022692"/>
    </source>
</evidence>
<feature type="region of interest" description="Disordered" evidence="8">
    <location>
        <begin position="281"/>
        <end position="320"/>
    </location>
</feature>
<name>A0A232EG66_9HYME</name>
<dbReference type="PANTHER" id="PTHR21212">
    <property type="entry name" value="BERNARDINELLI-SEIP CONGENITAL LIPODYSTROPHY 2 HOMOLOG BSCL2 PROTEIN"/>
    <property type="match status" value="1"/>
</dbReference>
<evidence type="ECO:0000256" key="6">
    <source>
        <dbReference type="ARBA" id="ARBA00023098"/>
    </source>
</evidence>
<dbReference type="AlphaFoldDB" id="A0A232EG66"/>
<feature type="transmembrane region" description="Helical" evidence="9">
    <location>
        <begin position="155"/>
        <end position="173"/>
    </location>
</feature>
<sequence>MLISSLIQQANEKWFNVQKKTTEGVQSAKDAVFRGGLIIICGILIVWISIFLYTAFYYAYMPSMTHVRPVHLQFKSCDKDKGVCSFPSAYVQLTKKQQLLMVGQPYKVNLQLEMPESPANKELGMFMVCAQLRSRDGVLVKHACRTAMLHYRSTLLHLLMTLTYSPMMIFGTLEEKQSIVLELFGNFEEDQSHPVTIVYVEIQSRHIEFYSATIMINAHLSGLRYLMFHWPILSAIVGIGTNLFFIVLICILSYLHFASEEENANETFNYEKGESEEEKDMILPGDLGSDTSSVEDTSLLDDIPKSQDDSPSLSSTDPVLSKSSYIQEISSLITESTKEELNK</sequence>
<keyword evidence="6" id="KW-0443">Lipid metabolism</keyword>
<dbReference type="EMBL" id="NNAY01004846">
    <property type="protein sequence ID" value="OXU17346.1"/>
    <property type="molecule type" value="Genomic_DNA"/>
</dbReference>